<dbReference type="EMBL" id="BMNN01000002">
    <property type="protein sequence ID" value="GGI96072.1"/>
    <property type="molecule type" value="Genomic_DNA"/>
</dbReference>
<accession>A0ABQ2CMI1</accession>
<keyword evidence="3" id="KW-1185">Reference proteome</keyword>
<proteinExistence type="predicted"/>
<dbReference type="InterPro" id="IPR029058">
    <property type="entry name" value="AB_hydrolase_fold"/>
</dbReference>
<dbReference type="RefSeq" id="WP_188635598.1">
    <property type="nucleotide sequence ID" value="NZ_BMNN01000002.1"/>
</dbReference>
<evidence type="ECO:0000313" key="2">
    <source>
        <dbReference type="EMBL" id="GGI96072.1"/>
    </source>
</evidence>
<dbReference type="InterPro" id="IPR000073">
    <property type="entry name" value="AB_hydrolase_1"/>
</dbReference>
<dbReference type="Proteomes" id="UP000633263">
    <property type="component" value="Unassembled WGS sequence"/>
</dbReference>
<dbReference type="Gene3D" id="3.40.50.1820">
    <property type="entry name" value="alpha/beta hydrolase"/>
    <property type="match status" value="1"/>
</dbReference>
<gene>
    <name evidence="2" type="ORF">GCM10009083_10710</name>
</gene>
<dbReference type="SUPFAM" id="SSF53474">
    <property type="entry name" value="alpha/beta-Hydrolases"/>
    <property type="match status" value="1"/>
</dbReference>
<protein>
    <recommendedName>
        <fullName evidence="1">AB hydrolase-1 domain-containing protein</fullName>
    </recommendedName>
</protein>
<evidence type="ECO:0000313" key="3">
    <source>
        <dbReference type="Proteomes" id="UP000633263"/>
    </source>
</evidence>
<reference evidence="3" key="1">
    <citation type="journal article" date="2019" name="Int. J. Syst. Evol. Microbiol.">
        <title>The Global Catalogue of Microorganisms (GCM) 10K type strain sequencing project: providing services to taxonomists for standard genome sequencing and annotation.</title>
        <authorList>
            <consortium name="The Broad Institute Genomics Platform"/>
            <consortium name="The Broad Institute Genome Sequencing Center for Infectious Disease"/>
            <person name="Wu L."/>
            <person name="Ma J."/>
        </authorList>
    </citation>
    <scope>NUCLEOTIDE SEQUENCE [LARGE SCALE GENOMIC DNA]</scope>
    <source>
        <strain evidence="3">JCM 11590</strain>
    </source>
</reference>
<evidence type="ECO:0000259" key="1">
    <source>
        <dbReference type="Pfam" id="PF00561"/>
    </source>
</evidence>
<name>A0ABQ2CMI1_9GAMM</name>
<sequence length="154" mass="16764">MTSLITPAPAGSQLLLRRFGDVGTPVLLLHGLGQTAQVFNPTPDTGLAPWLAAAGYSVHVADLPMAVEDVSQHRLITEDLPALFDQLTRAHPGERFFIISQGWGGVLAASALLRAPVWLDKVAGLVQIGVRRVCSQRSWRRRILLDLMWGRIAP</sequence>
<organism evidence="2 3">
    <name type="scientific">Halopseudomonas pertucinogena</name>
    <dbReference type="NCBI Taxonomy" id="86175"/>
    <lineage>
        <taxon>Bacteria</taxon>
        <taxon>Pseudomonadati</taxon>
        <taxon>Pseudomonadota</taxon>
        <taxon>Gammaproteobacteria</taxon>
        <taxon>Pseudomonadales</taxon>
        <taxon>Pseudomonadaceae</taxon>
        <taxon>Halopseudomonas</taxon>
    </lineage>
</organism>
<dbReference type="Pfam" id="PF00561">
    <property type="entry name" value="Abhydrolase_1"/>
    <property type="match status" value="1"/>
</dbReference>
<feature type="domain" description="AB hydrolase-1" evidence="1">
    <location>
        <begin position="25"/>
        <end position="129"/>
    </location>
</feature>
<comment type="caution">
    <text evidence="2">The sequence shown here is derived from an EMBL/GenBank/DDBJ whole genome shotgun (WGS) entry which is preliminary data.</text>
</comment>